<gene>
    <name evidence="1" type="ORF">PXEA_LOCUS30059</name>
</gene>
<dbReference type="AlphaFoldDB" id="A0A448XH18"/>
<dbReference type="EMBL" id="CAAALY010252730">
    <property type="protein sequence ID" value="VEL36619.1"/>
    <property type="molecule type" value="Genomic_DNA"/>
</dbReference>
<keyword evidence="2" id="KW-1185">Reference proteome</keyword>
<dbReference type="Proteomes" id="UP000784294">
    <property type="component" value="Unassembled WGS sequence"/>
</dbReference>
<comment type="caution">
    <text evidence="1">The sequence shown here is derived from an EMBL/GenBank/DDBJ whole genome shotgun (WGS) entry which is preliminary data.</text>
</comment>
<dbReference type="InterPro" id="IPR011992">
    <property type="entry name" value="EF-hand-dom_pair"/>
</dbReference>
<dbReference type="OrthoDB" id="6228677at2759"/>
<reference evidence="1" key="1">
    <citation type="submission" date="2018-11" db="EMBL/GenBank/DDBJ databases">
        <authorList>
            <consortium name="Pathogen Informatics"/>
        </authorList>
    </citation>
    <scope>NUCLEOTIDE SEQUENCE</scope>
</reference>
<sequence>MAAFHYSGQVENFDYAVPRPYDPHFPVRHGAEQSGLEAGFGGMETDMVDADPRLGIPEPIETNDAAVNGGFGRFANDEYLRSPEDMTEDEYRDWINRQFKCIFAPYEKQGGIPVQQALIMFQYNDYGLPKERRHHLFLKMDANKDGRINYEVGVCKFVSC</sequence>
<evidence type="ECO:0000313" key="1">
    <source>
        <dbReference type="EMBL" id="VEL36619.1"/>
    </source>
</evidence>
<proteinExistence type="predicted"/>
<organism evidence="1 2">
    <name type="scientific">Protopolystoma xenopodis</name>
    <dbReference type="NCBI Taxonomy" id="117903"/>
    <lineage>
        <taxon>Eukaryota</taxon>
        <taxon>Metazoa</taxon>
        <taxon>Spiralia</taxon>
        <taxon>Lophotrochozoa</taxon>
        <taxon>Platyhelminthes</taxon>
        <taxon>Monogenea</taxon>
        <taxon>Polyopisthocotylea</taxon>
        <taxon>Polystomatidea</taxon>
        <taxon>Polystomatidae</taxon>
        <taxon>Protopolystoma</taxon>
    </lineage>
</organism>
<accession>A0A448XH18</accession>
<dbReference type="SUPFAM" id="SSF47473">
    <property type="entry name" value="EF-hand"/>
    <property type="match status" value="1"/>
</dbReference>
<name>A0A448XH18_9PLAT</name>
<protein>
    <recommendedName>
        <fullName evidence="3">EF-hand domain-containing protein</fullName>
    </recommendedName>
</protein>
<evidence type="ECO:0008006" key="3">
    <source>
        <dbReference type="Google" id="ProtNLM"/>
    </source>
</evidence>
<evidence type="ECO:0000313" key="2">
    <source>
        <dbReference type="Proteomes" id="UP000784294"/>
    </source>
</evidence>